<dbReference type="EMBL" id="JABRWM010000006">
    <property type="protein sequence ID" value="NRF19699.1"/>
    <property type="molecule type" value="Genomic_DNA"/>
</dbReference>
<feature type="compositionally biased region" description="Basic residues" evidence="1">
    <location>
        <begin position="359"/>
        <end position="370"/>
    </location>
</feature>
<dbReference type="RefSeq" id="WP_107339170.1">
    <property type="nucleotide sequence ID" value="NZ_PVWU01000001.1"/>
</dbReference>
<dbReference type="InterPro" id="IPR036086">
    <property type="entry name" value="ParB/Sulfiredoxin_sf"/>
</dbReference>
<keyword evidence="4" id="KW-1185">Reference proteome</keyword>
<accession>A0AA44EJY6</accession>
<dbReference type="SMART" id="SM00470">
    <property type="entry name" value="ParB"/>
    <property type="match status" value="1"/>
</dbReference>
<protein>
    <submittedName>
        <fullName evidence="3">ParB N-terminal domain-containing protein</fullName>
    </submittedName>
</protein>
<dbReference type="InterPro" id="IPR003115">
    <property type="entry name" value="ParB_N"/>
</dbReference>
<dbReference type="Pfam" id="PF02195">
    <property type="entry name" value="ParB_N"/>
    <property type="match status" value="1"/>
</dbReference>
<reference evidence="3" key="1">
    <citation type="submission" date="2019-07" db="EMBL/GenBank/DDBJ databases">
        <title>FDA dAtabase for Regulatory Grade micrObial Sequences (FDA-ARGOS): Supporting development and validation of Infectious Disease Dx tests.</title>
        <authorList>
            <person name="Bachman M."/>
            <person name="Young C."/>
            <person name="Tallon L."/>
            <person name="Sadzewicz L."/>
            <person name="Vavikolanu K."/>
            <person name="Mehta A."/>
            <person name="Aluvathingal J."/>
            <person name="Nadendla S."/>
            <person name="Nandy P."/>
            <person name="Geyer C."/>
            <person name="Yan Y."/>
            <person name="Sichtig H."/>
        </authorList>
    </citation>
    <scope>NUCLEOTIDE SEQUENCE</scope>
    <source>
        <strain evidence="3">FDAARGOS_618</strain>
    </source>
</reference>
<evidence type="ECO:0000313" key="4">
    <source>
        <dbReference type="Proteomes" id="UP001155820"/>
    </source>
</evidence>
<proteinExistence type="predicted"/>
<evidence type="ECO:0000313" key="3">
    <source>
        <dbReference type="EMBL" id="NRF19699.1"/>
    </source>
</evidence>
<feature type="region of interest" description="Disordered" evidence="1">
    <location>
        <begin position="358"/>
        <end position="378"/>
    </location>
</feature>
<evidence type="ECO:0000259" key="2">
    <source>
        <dbReference type="SMART" id="SM00470"/>
    </source>
</evidence>
<dbReference type="SUPFAM" id="SSF110849">
    <property type="entry name" value="ParB/Sulfiredoxin"/>
    <property type="match status" value="1"/>
</dbReference>
<name>A0AA44EJY6_9HYPH</name>
<comment type="caution">
    <text evidence="3">The sequence shown here is derived from an EMBL/GenBank/DDBJ whole genome shotgun (WGS) entry which is preliminary data.</text>
</comment>
<dbReference type="Gene3D" id="3.90.1530.30">
    <property type="match status" value="1"/>
</dbReference>
<sequence length="456" mass="52113">MSDARLSIAIADILVPEDRLRPVDEGAALALSRLIQQEGQKSPIAVYRSNATGKPYTLIYGARRLRALEILGAAEIEVVLRTKAEARMLEITDNLVMPALDALEQAEYVTAYRHWWETEFGPVERGGNRAKRNDFALKSNFELSEKPNFYKDISDKFALSERTAQYLFKIGRLSPTLREAIRGTSYAKDQKYLKKLTKFTPEQQSSITAALHHNPDLDTILRIGDPATGREGVGRMETQDWRESQFLDGWQGMTPERRAAALEKLGLMERPLNPWPSHIPPVRPVLPSPKDCPVMAMMRDPYRRLSAIPTIDEIETAKAEQAEEERLTLYLERQDYAGRINDVEKERRADYEKQIAKAKAAKSRKSKRGRRPDSDEVKLSKSMIKDGVIPELATALIEKLLVKRDFWIVKAAPRLTPDNQYIALHWIDQGHDLEEVAYRVMKMLEQQEKDEQETES</sequence>
<dbReference type="Proteomes" id="UP001155820">
    <property type="component" value="Unassembled WGS sequence"/>
</dbReference>
<organism evidence="3 4">
    <name type="scientific">Agrobacterium pusense</name>
    <dbReference type="NCBI Taxonomy" id="648995"/>
    <lineage>
        <taxon>Bacteria</taxon>
        <taxon>Pseudomonadati</taxon>
        <taxon>Pseudomonadota</taxon>
        <taxon>Alphaproteobacteria</taxon>
        <taxon>Hyphomicrobiales</taxon>
        <taxon>Rhizobiaceae</taxon>
        <taxon>Rhizobium/Agrobacterium group</taxon>
        <taxon>Agrobacterium</taxon>
    </lineage>
</organism>
<evidence type="ECO:0000256" key="1">
    <source>
        <dbReference type="SAM" id="MobiDB-lite"/>
    </source>
</evidence>
<dbReference type="AlphaFoldDB" id="A0AA44EJY6"/>
<feature type="domain" description="ParB-like N-terminal" evidence="2">
    <location>
        <begin position="6"/>
        <end position="95"/>
    </location>
</feature>
<gene>
    <name evidence="3" type="ORF">FOB26_11580</name>
</gene>